<evidence type="ECO:0000313" key="5">
    <source>
        <dbReference type="EMBL" id="KAK1930766.1"/>
    </source>
</evidence>
<keyword evidence="3" id="KW-0964">Secreted</keyword>
<dbReference type="Pfam" id="PF05630">
    <property type="entry name" value="NPP1"/>
    <property type="match status" value="1"/>
</dbReference>
<dbReference type="Proteomes" id="UP001259832">
    <property type="component" value="Unassembled WGS sequence"/>
</dbReference>
<comment type="similarity">
    <text evidence="2">Belongs to the Necrosis inducing protein (NPP1) family.</text>
</comment>
<sequence length="174" mass="20007">MMYAWYFPKNFCGHQAAGRHDWANVVIWIDNPALENVTFLGASLSQQTLEPKKFVFLTVAERNEEPYQNQKAIPRMAYAGTEQITTGRISRWNYTYKYVGGSNTTMRFAHSFPDKFAWIGMSFAYSDGESQDLIMWNQLTDEARAALEAADFGDTQVPFTDKNFEANLQKAWPF</sequence>
<reference evidence="5" key="1">
    <citation type="submission" date="2023-08" db="EMBL/GenBank/DDBJ databases">
        <title>Reference Genome Resource for the Citrus Pathogen Phytophthora citrophthora.</title>
        <authorList>
            <person name="Moller H."/>
            <person name="Coetzee B."/>
            <person name="Rose L.J."/>
            <person name="Van Niekerk J.M."/>
        </authorList>
    </citation>
    <scope>NUCLEOTIDE SEQUENCE</scope>
    <source>
        <strain evidence="5">STE-U-9442</strain>
    </source>
</reference>
<evidence type="ECO:0008006" key="7">
    <source>
        <dbReference type="Google" id="ProtNLM"/>
    </source>
</evidence>
<name>A0AAD9G280_9STRA</name>
<dbReference type="EMBL" id="JASMQC010000037">
    <property type="protein sequence ID" value="KAK1930766.1"/>
    <property type="molecule type" value="Genomic_DNA"/>
</dbReference>
<protein>
    <recommendedName>
        <fullName evidence="7">Necrosis inducing-like protein NPP1 type</fullName>
    </recommendedName>
</protein>
<accession>A0AAD9G280</accession>
<dbReference type="PANTHER" id="PTHR33657:SF8">
    <property type="entry name" value="DOMAIN PROTEIN, PUTATIVE (AFU_ORTHOLOGUE AFUA_5G00600)-RELATED"/>
    <property type="match status" value="1"/>
</dbReference>
<keyword evidence="6" id="KW-1185">Reference proteome</keyword>
<evidence type="ECO:0000256" key="2">
    <source>
        <dbReference type="ARBA" id="ARBA00009520"/>
    </source>
</evidence>
<organism evidence="5 6">
    <name type="scientific">Phytophthora citrophthora</name>
    <dbReference type="NCBI Taxonomy" id="4793"/>
    <lineage>
        <taxon>Eukaryota</taxon>
        <taxon>Sar</taxon>
        <taxon>Stramenopiles</taxon>
        <taxon>Oomycota</taxon>
        <taxon>Peronosporomycetes</taxon>
        <taxon>Peronosporales</taxon>
        <taxon>Peronosporaceae</taxon>
        <taxon>Phytophthora</taxon>
    </lineage>
</organism>
<comment type="caution">
    <text evidence="5">The sequence shown here is derived from an EMBL/GenBank/DDBJ whole genome shotgun (WGS) entry which is preliminary data.</text>
</comment>
<evidence type="ECO:0000256" key="4">
    <source>
        <dbReference type="ARBA" id="ARBA00023026"/>
    </source>
</evidence>
<comment type="subcellular location">
    <subcellularLocation>
        <location evidence="1">Secreted</location>
    </subcellularLocation>
</comment>
<proteinExistence type="inferred from homology"/>
<dbReference type="InterPro" id="IPR008701">
    <property type="entry name" value="NPP1"/>
</dbReference>
<dbReference type="GO" id="GO:0005576">
    <property type="term" value="C:extracellular region"/>
    <property type="evidence" value="ECO:0007669"/>
    <property type="project" value="UniProtKB-SubCell"/>
</dbReference>
<evidence type="ECO:0000256" key="1">
    <source>
        <dbReference type="ARBA" id="ARBA00004613"/>
    </source>
</evidence>
<dbReference type="PIRSF" id="PIRSF029958">
    <property type="entry name" value="Necrosis-inducing_protein"/>
    <property type="match status" value="1"/>
</dbReference>
<dbReference type="PANTHER" id="PTHR33657">
    <property type="entry name" value="DOMAIN PROTEIN, PUTATIVE (AFU_ORTHOLOGUE AFUA_5G00600)-RELATED"/>
    <property type="match status" value="1"/>
</dbReference>
<gene>
    <name evidence="5" type="ORF">P3T76_013723</name>
</gene>
<evidence type="ECO:0000313" key="6">
    <source>
        <dbReference type="Proteomes" id="UP001259832"/>
    </source>
</evidence>
<keyword evidence="4" id="KW-0843">Virulence</keyword>
<dbReference type="AlphaFoldDB" id="A0AAD9G280"/>
<evidence type="ECO:0000256" key="3">
    <source>
        <dbReference type="ARBA" id="ARBA00022525"/>
    </source>
</evidence>